<comment type="caution">
    <text evidence="13">The sequence shown here is derived from an EMBL/GenBank/DDBJ whole genome shotgun (WGS) entry which is preliminary data.</text>
</comment>
<evidence type="ECO:0000259" key="12">
    <source>
        <dbReference type="PROSITE" id="PS52035"/>
    </source>
</evidence>
<evidence type="ECO:0000256" key="7">
    <source>
        <dbReference type="ARBA" id="ARBA00022801"/>
    </source>
</evidence>
<keyword evidence="7" id="KW-0378">Hydrolase</keyword>
<dbReference type="GO" id="GO:0008270">
    <property type="term" value="F:zinc ion binding"/>
    <property type="evidence" value="ECO:0007669"/>
    <property type="project" value="InterPro"/>
</dbReference>
<dbReference type="Gene3D" id="3.40.630.10">
    <property type="entry name" value="Zn peptidases"/>
    <property type="match status" value="1"/>
</dbReference>
<evidence type="ECO:0000256" key="9">
    <source>
        <dbReference type="ARBA" id="ARBA00023049"/>
    </source>
</evidence>
<dbReference type="SMART" id="SM00631">
    <property type="entry name" value="Zn_pept"/>
    <property type="match status" value="1"/>
</dbReference>
<evidence type="ECO:0000256" key="3">
    <source>
        <dbReference type="ARBA" id="ARBA00022645"/>
    </source>
</evidence>
<keyword evidence="8" id="KW-0862">Zinc</keyword>
<dbReference type="EMBL" id="SPLM01000040">
    <property type="protein sequence ID" value="TMW64398.1"/>
    <property type="molecule type" value="Genomic_DNA"/>
</dbReference>
<protein>
    <recommendedName>
        <fullName evidence="12">Peptidase M14 domain-containing protein</fullName>
    </recommendedName>
</protein>
<dbReference type="OrthoDB" id="3626597at2759"/>
<evidence type="ECO:0000256" key="10">
    <source>
        <dbReference type="PROSITE-ProRule" id="PRU01379"/>
    </source>
</evidence>
<feature type="chain" id="PRO_5035479242" description="Peptidase M14 domain-containing protein" evidence="11">
    <location>
        <begin position="22"/>
        <end position="434"/>
    </location>
</feature>
<dbReference type="PROSITE" id="PS52035">
    <property type="entry name" value="PEPTIDASE_M14"/>
    <property type="match status" value="1"/>
</dbReference>
<feature type="domain" description="Peptidase M14" evidence="12">
    <location>
        <begin position="137"/>
        <end position="429"/>
    </location>
</feature>
<evidence type="ECO:0000256" key="1">
    <source>
        <dbReference type="ARBA" id="ARBA00001947"/>
    </source>
</evidence>
<comment type="cofactor">
    <cofactor evidence="1">
        <name>Zn(2+)</name>
        <dbReference type="ChEBI" id="CHEBI:29105"/>
    </cofactor>
</comment>
<comment type="similarity">
    <text evidence="2 10">Belongs to the peptidase M14 family.</text>
</comment>
<feature type="active site" description="Proton donor/acceptor" evidence="10">
    <location>
        <position position="398"/>
    </location>
</feature>
<accession>A0A8K1CK28</accession>
<dbReference type="GO" id="GO:0006508">
    <property type="term" value="P:proteolysis"/>
    <property type="evidence" value="ECO:0007669"/>
    <property type="project" value="UniProtKB-KW"/>
</dbReference>
<dbReference type="PRINTS" id="PR00765">
    <property type="entry name" value="CRBOXYPTASEA"/>
</dbReference>
<evidence type="ECO:0000313" key="13">
    <source>
        <dbReference type="EMBL" id="TMW64398.1"/>
    </source>
</evidence>
<dbReference type="PANTHER" id="PTHR11705:SF143">
    <property type="entry name" value="SLL0236 PROTEIN"/>
    <property type="match status" value="1"/>
</dbReference>
<dbReference type="SUPFAM" id="SSF53187">
    <property type="entry name" value="Zn-dependent exopeptidases"/>
    <property type="match status" value="1"/>
</dbReference>
<sequence>MKLLHTVALVAVALTGASVSAERAVKQLFHITVPKSVFDAAVTSFGEELDIWSAEPVEGDKVKADLYVTESTIAKFRQPQESASILADQIKIERDSVDTESYLAERAQVRAACTTSTLGWLEDVPTATNYVDNAFFDCWRQPDEVYAFLDLLVDENPTIFSKIENVTKTYEGRVIPAYKISTGTGRKSLYTQALIHAREWHAGSSGYYSIASFLDGLRNKDATITNLFAEYDWYFVPILNLDGHLWTWSNTRLWRKNRRRISSSTYGVDLNRNYGPTAFFGKGGERPSAETYPGTAALSEPETSGSWAFIKSLPNLQGAIDLHSYSGLVLRPFGNQRAQAPAPWGAKLKTLGDNVAKATNNGTSLYVSQTSAELYLAYGTFTDAIFSELKNTPSVTFEMEGSSFIQPESKIRPAGKRIFLGLVQFAKELKTYFA</sequence>
<gene>
    <name evidence="13" type="ORF">Poli38472_013020</name>
</gene>
<dbReference type="FunFam" id="3.40.630.10:FF:000084">
    <property type="entry name" value="Carboxypeptidase B2"/>
    <property type="match status" value="1"/>
</dbReference>
<dbReference type="AlphaFoldDB" id="A0A8K1CK28"/>
<evidence type="ECO:0000256" key="6">
    <source>
        <dbReference type="ARBA" id="ARBA00022729"/>
    </source>
</evidence>
<dbReference type="PANTHER" id="PTHR11705">
    <property type="entry name" value="PROTEASE FAMILY M14 CARBOXYPEPTIDASE A,B"/>
    <property type="match status" value="1"/>
</dbReference>
<keyword evidence="9" id="KW-0482">Metalloprotease</keyword>
<keyword evidence="3" id="KW-0121">Carboxypeptidase</keyword>
<evidence type="ECO:0000256" key="4">
    <source>
        <dbReference type="ARBA" id="ARBA00022670"/>
    </source>
</evidence>
<dbReference type="InterPro" id="IPR000834">
    <property type="entry name" value="Peptidase_M14"/>
</dbReference>
<proteinExistence type="inferred from homology"/>
<dbReference type="Pfam" id="PF00246">
    <property type="entry name" value="Peptidase_M14"/>
    <property type="match status" value="1"/>
</dbReference>
<evidence type="ECO:0000256" key="8">
    <source>
        <dbReference type="ARBA" id="ARBA00022833"/>
    </source>
</evidence>
<organism evidence="13 14">
    <name type="scientific">Pythium oligandrum</name>
    <name type="common">Mycoparasitic fungus</name>
    <dbReference type="NCBI Taxonomy" id="41045"/>
    <lineage>
        <taxon>Eukaryota</taxon>
        <taxon>Sar</taxon>
        <taxon>Stramenopiles</taxon>
        <taxon>Oomycota</taxon>
        <taxon>Peronosporomycetes</taxon>
        <taxon>Pythiales</taxon>
        <taxon>Pythiaceae</taxon>
        <taxon>Pythium</taxon>
    </lineage>
</organism>
<name>A0A8K1CK28_PYTOL</name>
<evidence type="ECO:0000256" key="5">
    <source>
        <dbReference type="ARBA" id="ARBA00022723"/>
    </source>
</evidence>
<evidence type="ECO:0000313" key="14">
    <source>
        <dbReference type="Proteomes" id="UP000794436"/>
    </source>
</evidence>
<dbReference type="GO" id="GO:0004181">
    <property type="term" value="F:metallocarboxypeptidase activity"/>
    <property type="evidence" value="ECO:0007669"/>
    <property type="project" value="InterPro"/>
</dbReference>
<dbReference type="GO" id="GO:0005615">
    <property type="term" value="C:extracellular space"/>
    <property type="evidence" value="ECO:0007669"/>
    <property type="project" value="TreeGrafter"/>
</dbReference>
<keyword evidence="6 11" id="KW-0732">Signal</keyword>
<reference evidence="13" key="1">
    <citation type="submission" date="2019-03" db="EMBL/GenBank/DDBJ databases">
        <title>Long read genome sequence of the mycoparasitic Pythium oligandrum ATCC 38472 isolated from sugarbeet rhizosphere.</title>
        <authorList>
            <person name="Gaulin E."/>
        </authorList>
    </citation>
    <scope>NUCLEOTIDE SEQUENCE</scope>
    <source>
        <strain evidence="13">ATCC 38472_TT</strain>
    </source>
</reference>
<feature type="signal peptide" evidence="11">
    <location>
        <begin position="1"/>
        <end position="21"/>
    </location>
</feature>
<keyword evidence="14" id="KW-1185">Reference proteome</keyword>
<keyword evidence="5" id="KW-0479">Metal-binding</keyword>
<evidence type="ECO:0000256" key="2">
    <source>
        <dbReference type="ARBA" id="ARBA00005988"/>
    </source>
</evidence>
<dbReference type="Proteomes" id="UP000794436">
    <property type="component" value="Unassembled WGS sequence"/>
</dbReference>
<evidence type="ECO:0000256" key="11">
    <source>
        <dbReference type="SAM" id="SignalP"/>
    </source>
</evidence>
<keyword evidence="4" id="KW-0645">Protease</keyword>